<evidence type="ECO:0000313" key="6">
    <source>
        <dbReference type="Proteomes" id="UP000276349"/>
    </source>
</evidence>
<comment type="caution">
    <text evidence="5">The sequence shown here is derived from an EMBL/GenBank/DDBJ whole genome shotgun (WGS) entry which is preliminary data.</text>
</comment>
<dbReference type="InterPro" id="IPR007657">
    <property type="entry name" value="Glycosyltransferase_61"/>
</dbReference>
<name>A0A3S0JSZ4_9BACI</name>
<evidence type="ECO:0000259" key="4">
    <source>
        <dbReference type="Pfam" id="PF04577"/>
    </source>
</evidence>
<dbReference type="InterPro" id="IPR049625">
    <property type="entry name" value="Glyco_transf_61_cat"/>
</dbReference>
<accession>A0A3S0JSZ4</accession>
<keyword evidence="3" id="KW-0325">Glycoprotein</keyword>
<dbReference type="PANTHER" id="PTHR20961">
    <property type="entry name" value="GLYCOSYLTRANSFERASE"/>
    <property type="match status" value="1"/>
</dbReference>
<keyword evidence="2 5" id="KW-0808">Transferase</keyword>
<keyword evidence="1" id="KW-0328">Glycosyltransferase</keyword>
<gene>
    <name evidence="5" type="ORF">EKG35_05890</name>
</gene>
<evidence type="ECO:0000313" key="5">
    <source>
        <dbReference type="EMBL" id="RTQ94287.1"/>
    </source>
</evidence>
<dbReference type="GO" id="GO:0016757">
    <property type="term" value="F:glycosyltransferase activity"/>
    <property type="evidence" value="ECO:0007669"/>
    <property type="project" value="UniProtKB-KW"/>
</dbReference>
<sequence>MQKFSSFLNGKNIILVGYGLEFENAKNFLEAKNMVIDIRKVDFNLEDKNLIYSKLSELSECFLIIASYYKRKAKQFLNKLSYVINIDYIYFEQIFSNSNDIYILNNLIRMNLEIENKSELLNIFKKDIGIFQKENLIVGKNENYIYPQNECYTGNLYYFIADNSYAFGLNSHILDENGRVVQEFSYKGEVNPNSRFWDNRSPFNLEMNYIFEPYYHYLNKEVAVTATRYAKHNYFHWMFEELPRFMLLKYLDIVPDFYLSSFSGEEYQVETLKLIGVDLEKILPSSASSEIFYLKAKKLIVPYNPANDFGYIPSWIVNFLENLFSKELLQDFNSPRKIYISREDAKVRRIVNEDECIGNLIKLGYKKVTLSNYTVLEKAKLFYNATHIISPYGAALANLVFCRNNTRIIEIVNSKRITSVYLSLSKKKNLKHEIFESREIEELEKNSNNSDIYLDIELFKEFLSNRNDCF</sequence>
<dbReference type="AlphaFoldDB" id="A0A3S0JSZ4"/>
<evidence type="ECO:0000256" key="1">
    <source>
        <dbReference type="ARBA" id="ARBA00022676"/>
    </source>
</evidence>
<evidence type="ECO:0000256" key="2">
    <source>
        <dbReference type="ARBA" id="ARBA00022679"/>
    </source>
</evidence>
<keyword evidence="6" id="KW-1185">Reference proteome</keyword>
<protein>
    <submittedName>
        <fullName evidence="5">Glycosyltransferase family 61 protein</fullName>
    </submittedName>
</protein>
<dbReference type="Proteomes" id="UP000276349">
    <property type="component" value="Unassembled WGS sequence"/>
</dbReference>
<evidence type="ECO:0000256" key="3">
    <source>
        <dbReference type="ARBA" id="ARBA00023180"/>
    </source>
</evidence>
<dbReference type="RefSeq" id="WP_126293516.1">
    <property type="nucleotide sequence ID" value="NZ_RXNR01000012.1"/>
</dbReference>
<feature type="domain" description="Glycosyltransferase 61 catalytic" evidence="4">
    <location>
        <begin position="234"/>
        <end position="409"/>
    </location>
</feature>
<reference evidence="5 6" key="1">
    <citation type="submission" date="2018-12" db="EMBL/GenBank/DDBJ databases">
        <authorList>
            <person name="Yu L."/>
        </authorList>
    </citation>
    <scope>NUCLEOTIDE SEQUENCE [LARGE SCALE GENOMIC DNA]</scope>
    <source>
        <strain evidence="5 6">S5H2222</strain>
    </source>
</reference>
<proteinExistence type="predicted"/>
<dbReference type="OrthoDB" id="182122at2"/>
<organism evidence="5 6">
    <name type="scientific">Lysinibacillus telephonicus</name>
    <dbReference type="NCBI Taxonomy" id="1714840"/>
    <lineage>
        <taxon>Bacteria</taxon>
        <taxon>Bacillati</taxon>
        <taxon>Bacillota</taxon>
        <taxon>Bacilli</taxon>
        <taxon>Bacillales</taxon>
        <taxon>Bacillaceae</taxon>
        <taxon>Lysinibacillus</taxon>
    </lineage>
</organism>
<dbReference type="Pfam" id="PF04577">
    <property type="entry name" value="Glyco_transf_61"/>
    <property type="match status" value="1"/>
</dbReference>
<dbReference type="EMBL" id="RXNR01000012">
    <property type="protein sequence ID" value="RTQ94287.1"/>
    <property type="molecule type" value="Genomic_DNA"/>
</dbReference>